<organism evidence="12">
    <name type="scientific">freshwater metagenome</name>
    <dbReference type="NCBI Taxonomy" id="449393"/>
    <lineage>
        <taxon>unclassified sequences</taxon>
        <taxon>metagenomes</taxon>
        <taxon>ecological metagenomes</taxon>
    </lineage>
</organism>
<keyword evidence="6" id="KW-0547">Nucleotide-binding</keyword>
<gene>
    <name evidence="12" type="ORF">UFOPK1827_01001</name>
</gene>
<dbReference type="CDD" id="cd00077">
    <property type="entry name" value="HDc"/>
    <property type="match status" value="1"/>
</dbReference>
<evidence type="ECO:0000256" key="8">
    <source>
        <dbReference type="SAM" id="Coils"/>
    </source>
</evidence>
<dbReference type="Pfam" id="PF12627">
    <property type="entry name" value="PolyA_pol_RNAbd"/>
    <property type="match status" value="1"/>
</dbReference>
<dbReference type="InterPro" id="IPR014065">
    <property type="entry name" value="tRNA_adenylyltransferase"/>
</dbReference>
<keyword evidence="5" id="KW-0479">Metal-binding</keyword>
<keyword evidence="4" id="KW-0548">Nucleotidyltransferase</keyword>
<evidence type="ECO:0000256" key="5">
    <source>
        <dbReference type="ARBA" id="ARBA00022723"/>
    </source>
</evidence>
<feature type="domain" description="Poly A polymerase head" evidence="9">
    <location>
        <begin position="27"/>
        <end position="154"/>
    </location>
</feature>
<evidence type="ECO:0000256" key="1">
    <source>
        <dbReference type="ARBA" id="ARBA00001946"/>
    </source>
</evidence>
<dbReference type="EMBL" id="CAEZUO010000041">
    <property type="protein sequence ID" value="CAB4606604.1"/>
    <property type="molecule type" value="Genomic_DNA"/>
</dbReference>
<keyword evidence="2" id="KW-0808">Transferase</keyword>
<dbReference type="GO" id="GO:0046872">
    <property type="term" value="F:metal ion binding"/>
    <property type="evidence" value="ECO:0007669"/>
    <property type="project" value="UniProtKB-KW"/>
</dbReference>
<dbReference type="PANTHER" id="PTHR46173:SF1">
    <property type="entry name" value="CCA TRNA NUCLEOTIDYLTRANSFERASE 1, MITOCHONDRIAL"/>
    <property type="match status" value="1"/>
</dbReference>
<dbReference type="GO" id="GO:0016779">
    <property type="term" value="F:nucleotidyltransferase activity"/>
    <property type="evidence" value="ECO:0007669"/>
    <property type="project" value="UniProtKB-KW"/>
</dbReference>
<dbReference type="InterPro" id="IPR043519">
    <property type="entry name" value="NT_sf"/>
</dbReference>
<dbReference type="InterPro" id="IPR006674">
    <property type="entry name" value="HD_domain"/>
</dbReference>
<dbReference type="Gene3D" id="3.30.460.10">
    <property type="entry name" value="Beta Polymerase, domain 2"/>
    <property type="match status" value="1"/>
</dbReference>
<keyword evidence="7" id="KW-0460">Magnesium</keyword>
<dbReference type="InterPro" id="IPR006675">
    <property type="entry name" value="HDIG_dom"/>
</dbReference>
<dbReference type="Pfam" id="PF01966">
    <property type="entry name" value="HD"/>
    <property type="match status" value="1"/>
</dbReference>
<dbReference type="InterPro" id="IPR003607">
    <property type="entry name" value="HD/PDEase_dom"/>
</dbReference>
<sequence>MIPERLLPVLERTSPLAERFAASGYKLYLVGGVVRDLLLGRDMSDGRDIDMTTDALPAETKRLVNGWADSVWSQGERFGTIGCQKNGWTFEITTHRAEAYDPESRKPEVVFSGVIDADLSRRDFTVNAMALSLPDPVLIDPFGGAEDLAAGRLRTPLSPEESFSDDPLRMLRAARFLAGYGLTPDDELRDAATSMCERLSIVSAERIRDEFDKLMVVEDPTPGLWFLADTGLMDQFLPEFSRMRLEQDPIHRHKDVLTHTIAVIGKTSTNRLVRLSALYHDVGKPRTRAIGDAGVSFHHHEVVGARMTRERMKALKYSSDDVEAVSRLVFLHLRFHTYKMGWTDSAVRRFVRDAGDLLPELIELTRCDCTTRNERKAQELAKRMDELEERIDDLLAREELASMRPDLDGNAVMTYLGLTPGRDVGDALDFLLELRLEEGPLGEDEAKLRLDAWWAERQLK</sequence>
<protein>
    <submittedName>
        <fullName evidence="12">Unannotated protein</fullName>
    </submittedName>
</protein>
<dbReference type="PANTHER" id="PTHR46173">
    <property type="entry name" value="CCA TRNA NUCLEOTIDYLTRANSFERASE 1, MITOCHONDRIAL"/>
    <property type="match status" value="1"/>
</dbReference>
<dbReference type="SUPFAM" id="SSF81301">
    <property type="entry name" value="Nucleotidyltransferase"/>
    <property type="match status" value="1"/>
</dbReference>
<dbReference type="GO" id="GO:0008033">
    <property type="term" value="P:tRNA processing"/>
    <property type="evidence" value="ECO:0007669"/>
    <property type="project" value="UniProtKB-KW"/>
</dbReference>
<evidence type="ECO:0000256" key="3">
    <source>
        <dbReference type="ARBA" id="ARBA00022694"/>
    </source>
</evidence>
<dbReference type="Pfam" id="PF01743">
    <property type="entry name" value="PolyA_pol"/>
    <property type="match status" value="1"/>
</dbReference>
<keyword evidence="3" id="KW-0819">tRNA processing</keyword>
<dbReference type="InterPro" id="IPR032828">
    <property type="entry name" value="PolyA_RNA-bd"/>
</dbReference>
<dbReference type="InterPro" id="IPR002646">
    <property type="entry name" value="PolA_pol_head_dom"/>
</dbReference>
<evidence type="ECO:0000259" key="9">
    <source>
        <dbReference type="Pfam" id="PF01743"/>
    </source>
</evidence>
<dbReference type="Gene3D" id="1.10.3090.10">
    <property type="entry name" value="cca-adding enzyme, domain 2"/>
    <property type="match status" value="1"/>
</dbReference>
<evidence type="ECO:0000256" key="2">
    <source>
        <dbReference type="ARBA" id="ARBA00022679"/>
    </source>
</evidence>
<reference evidence="12" key="1">
    <citation type="submission" date="2020-05" db="EMBL/GenBank/DDBJ databases">
        <authorList>
            <person name="Chiriac C."/>
            <person name="Salcher M."/>
            <person name="Ghai R."/>
            <person name="Kavagutti S V."/>
        </authorList>
    </citation>
    <scope>NUCLEOTIDE SEQUENCE</scope>
</reference>
<accession>A0A6J6H5R8</accession>
<feature type="coiled-coil region" evidence="8">
    <location>
        <begin position="370"/>
        <end position="404"/>
    </location>
</feature>
<evidence type="ECO:0000259" key="10">
    <source>
        <dbReference type="Pfam" id="PF01966"/>
    </source>
</evidence>
<dbReference type="GO" id="GO:0000166">
    <property type="term" value="F:nucleotide binding"/>
    <property type="evidence" value="ECO:0007669"/>
    <property type="project" value="UniProtKB-KW"/>
</dbReference>
<evidence type="ECO:0000256" key="7">
    <source>
        <dbReference type="ARBA" id="ARBA00022842"/>
    </source>
</evidence>
<dbReference type="CDD" id="cd05398">
    <property type="entry name" value="NT_ClassII-CCAase"/>
    <property type="match status" value="1"/>
</dbReference>
<evidence type="ECO:0000259" key="11">
    <source>
        <dbReference type="Pfam" id="PF12627"/>
    </source>
</evidence>
<feature type="domain" description="tRNA nucleotidyltransferase/poly(A) polymerase RNA and SrmB- binding" evidence="11">
    <location>
        <begin position="181"/>
        <end position="241"/>
    </location>
</feature>
<evidence type="ECO:0000256" key="4">
    <source>
        <dbReference type="ARBA" id="ARBA00022695"/>
    </source>
</evidence>
<dbReference type="NCBIfam" id="TIGR00277">
    <property type="entry name" value="HDIG"/>
    <property type="match status" value="1"/>
</dbReference>
<evidence type="ECO:0000313" key="12">
    <source>
        <dbReference type="EMBL" id="CAB4606604.1"/>
    </source>
</evidence>
<dbReference type="InterPro" id="IPR050264">
    <property type="entry name" value="Bact_CCA-adding_enz_type3_sf"/>
</dbReference>
<name>A0A6J6H5R8_9ZZZZ</name>
<dbReference type="AlphaFoldDB" id="A0A6J6H5R8"/>
<feature type="domain" description="HD" evidence="10">
    <location>
        <begin position="271"/>
        <end position="370"/>
    </location>
</feature>
<evidence type="ECO:0000256" key="6">
    <source>
        <dbReference type="ARBA" id="ARBA00022741"/>
    </source>
</evidence>
<keyword evidence="8" id="KW-0175">Coiled coil</keyword>
<dbReference type="GO" id="GO:0000049">
    <property type="term" value="F:tRNA binding"/>
    <property type="evidence" value="ECO:0007669"/>
    <property type="project" value="TreeGrafter"/>
</dbReference>
<proteinExistence type="predicted"/>
<dbReference type="NCBIfam" id="TIGR02692">
    <property type="entry name" value="tRNA_CCA_actino"/>
    <property type="match status" value="1"/>
</dbReference>
<comment type="cofactor">
    <cofactor evidence="1">
        <name>Mg(2+)</name>
        <dbReference type="ChEBI" id="CHEBI:18420"/>
    </cofactor>
</comment>
<dbReference type="SUPFAM" id="SSF81891">
    <property type="entry name" value="Poly A polymerase C-terminal region-like"/>
    <property type="match status" value="1"/>
</dbReference>